<dbReference type="Gene3D" id="3.40.50.1820">
    <property type="entry name" value="alpha/beta hydrolase"/>
    <property type="match status" value="1"/>
</dbReference>
<keyword evidence="3" id="KW-1185">Reference proteome</keyword>
<dbReference type="KEGG" id="ahm:TL08_13525"/>
<protein>
    <submittedName>
        <fullName evidence="2">Hydrolase of the alpha/beta superfamily</fullName>
    </submittedName>
</protein>
<proteinExistence type="predicted"/>
<gene>
    <name evidence="2" type="ORF">TL08_13525</name>
</gene>
<evidence type="ECO:0000313" key="3">
    <source>
        <dbReference type="Proteomes" id="UP000095210"/>
    </source>
</evidence>
<organism evidence="2 3">
    <name type="scientific">Actinoalloteichus hymeniacidonis</name>
    <dbReference type="NCBI Taxonomy" id="340345"/>
    <lineage>
        <taxon>Bacteria</taxon>
        <taxon>Bacillati</taxon>
        <taxon>Actinomycetota</taxon>
        <taxon>Actinomycetes</taxon>
        <taxon>Pseudonocardiales</taxon>
        <taxon>Pseudonocardiaceae</taxon>
        <taxon>Actinoalloteichus</taxon>
    </lineage>
</organism>
<dbReference type="GO" id="GO:0016787">
    <property type="term" value="F:hydrolase activity"/>
    <property type="evidence" value="ECO:0007669"/>
    <property type="project" value="UniProtKB-KW"/>
</dbReference>
<reference evidence="3" key="1">
    <citation type="submission" date="2016-03" db="EMBL/GenBank/DDBJ databases">
        <title>Complete genome sequence of the type strain Actinoalloteichus hymeniacidonis DSM 45092.</title>
        <authorList>
            <person name="Schaffert L."/>
            <person name="Albersmeier A."/>
            <person name="Winkler A."/>
            <person name="Kalinowski J."/>
            <person name="Zotchev S."/>
            <person name="Ruckert C."/>
        </authorList>
    </citation>
    <scope>NUCLEOTIDE SEQUENCE [LARGE SCALE GENOMIC DNA]</scope>
    <source>
        <strain evidence="3">HPA177(T) (DSM 45092(T))</strain>
    </source>
</reference>
<accession>A0AAC9HQJ4</accession>
<dbReference type="RefSeq" id="WP_221312343.1">
    <property type="nucleotide sequence ID" value="NZ_CP014859.1"/>
</dbReference>
<dbReference type="AlphaFoldDB" id="A0AAC9HQJ4"/>
<dbReference type="InterPro" id="IPR029058">
    <property type="entry name" value="AB_hydrolase_fold"/>
</dbReference>
<dbReference type="InterPro" id="IPR002925">
    <property type="entry name" value="Dienelactn_hydro"/>
</dbReference>
<dbReference type="EMBL" id="CP014859">
    <property type="protein sequence ID" value="AOS63519.1"/>
    <property type="molecule type" value="Genomic_DNA"/>
</dbReference>
<dbReference type="Pfam" id="PF01738">
    <property type="entry name" value="DLH"/>
    <property type="match status" value="1"/>
</dbReference>
<evidence type="ECO:0000259" key="1">
    <source>
        <dbReference type="Pfam" id="PF01738"/>
    </source>
</evidence>
<sequence length="227" mass="23573">MAVSVPISVSTSAGSLAGDLTVGDAPRGIVVFVHGSGSSRRSPRNRTVAAVLHAHRLATLQLDLLTEAESTLDERTGELRFDIPLLTQRVIDAVAWIKADSTGRLPIGLFGASTGAAAALASAARLPEVRAVVSRGGRPDLVEPAVLRSVRAATLFVVGGADEQVLAFNRRASAELSAPHRIEIVAGATHLFAEPGALDEVARLSADWFGRHLPDRTAVVGDGGQVG</sequence>
<dbReference type="SUPFAM" id="SSF53474">
    <property type="entry name" value="alpha/beta-Hydrolases"/>
    <property type="match status" value="1"/>
</dbReference>
<evidence type="ECO:0000313" key="2">
    <source>
        <dbReference type="EMBL" id="AOS63519.1"/>
    </source>
</evidence>
<feature type="domain" description="Dienelactone hydrolase" evidence="1">
    <location>
        <begin position="87"/>
        <end position="198"/>
    </location>
</feature>
<dbReference type="Proteomes" id="UP000095210">
    <property type="component" value="Chromosome"/>
</dbReference>
<name>A0AAC9HQJ4_9PSEU</name>
<keyword evidence="2" id="KW-0378">Hydrolase</keyword>